<evidence type="ECO:0000313" key="2">
    <source>
        <dbReference type="Proteomes" id="UP000824469"/>
    </source>
</evidence>
<accession>A0AA38L7W2</accession>
<proteinExistence type="predicted"/>
<feature type="non-terminal residue" evidence="1">
    <location>
        <position position="64"/>
    </location>
</feature>
<dbReference type="AlphaFoldDB" id="A0AA38L7W2"/>
<protein>
    <submittedName>
        <fullName evidence="1">Uncharacterized protein</fullName>
    </submittedName>
</protein>
<comment type="caution">
    <text evidence="1">The sequence shown here is derived from an EMBL/GenBank/DDBJ whole genome shotgun (WGS) entry which is preliminary data.</text>
</comment>
<dbReference type="EMBL" id="JAHRHJ020000006">
    <property type="protein sequence ID" value="KAH9311045.1"/>
    <property type="molecule type" value="Genomic_DNA"/>
</dbReference>
<feature type="non-terminal residue" evidence="1">
    <location>
        <position position="1"/>
    </location>
</feature>
<keyword evidence="2" id="KW-1185">Reference proteome</keyword>
<sequence>SSSHLSLNLKTILCLSFLTTFAVSRSLNFSFHKFGKAIRFRGFRSKLQTTQTTVRAISHPHILT</sequence>
<organism evidence="1 2">
    <name type="scientific">Taxus chinensis</name>
    <name type="common">Chinese yew</name>
    <name type="synonym">Taxus wallichiana var. chinensis</name>
    <dbReference type="NCBI Taxonomy" id="29808"/>
    <lineage>
        <taxon>Eukaryota</taxon>
        <taxon>Viridiplantae</taxon>
        <taxon>Streptophyta</taxon>
        <taxon>Embryophyta</taxon>
        <taxon>Tracheophyta</taxon>
        <taxon>Spermatophyta</taxon>
        <taxon>Pinopsida</taxon>
        <taxon>Pinidae</taxon>
        <taxon>Conifers II</taxon>
        <taxon>Cupressales</taxon>
        <taxon>Taxaceae</taxon>
        <taxon>Taxus</taxon>
    </lineage>
</organism>
<evidence type="ECO:0000313" key="1">
    <source>
        <dbReference type="EMBL" id="KAH9311045.1"/>
    </source>
</evidence>
<name>A0AA38L7W2_TAXCH</name>
<dbReference type="Proteomes" id="UP000824469">
    <property type="component" value="Unassembled WGS sequence"/>
</dbReference>
<gene>
    <name evidence="1" type="ORF">KI387_026080</name>
</gene>
<reference evidence="1 2" key="1">
    <citation type="journal article" date="2021" name="Nat. Plants">
        <title>The Taxus genome provides insights into paclitaxel biosynthesis.</title>
        <authorList>
            <person name="Xiong X."/>
            <person name="Gou J."/>
            <person name="Liao Q."/>
            <person name="Li Y."/>
            <person name="Zhou Q."/>
            <person name="Bi G."/>
            <person name="Li C."/>
            <person name="Du R."/>
            <person name="Wang X."/>
            <person name="Sun T."/>
            <person name="Guo L."/>
            <person name="Liang H."/>
            <person name="Lu P."/>
            <person name="Wu Y."/>
            <person name="Zhang Z."/>
            <person name="Ro D.K."/>
            <person name="Shang Y."/>
            <person name="Huang S."/>
            <person name="Yan J."/>
        </authorList>
    </citation>
    <scope>NUCLEOTIDE SEQUENCE [LARGE SCALE GENOMIC DNA]</scope>
    <source>
        <strain evidence="1">Ta-2019</strain>
    </source>
</reference>